<evidence type="ECO:0000256" key="1">
    <source>
        <dbReference type="ARBA" id="ARBA00006432"/>
    </source>
</evidence>
<evidence type="ECO:0000259" key="6">
    <source>
        <dbReference type="Pfam" id="PF23024"/>
    </source>
</evidence>
<dbReference type="GO" id="GO:0071766">
    <property type="term" value="P:Actinobacterium-type cell wall biogenesis"/>
    <property type="evidence" value="ECO:0007669"/>
    <property type="project" value="UniProtKB-ARBA"/>
</dbReference>
<keyword evidence="3" id="KW-0276">Fatty acid metabolism</keyword>
<feature type="domain" description="AMP-binding enzyme C-terminal" evidence="6">
    <location>
        <begin position="459"/>
        <end position="571"/>
    </location>
</feature>
<gene>
    <name evidence="7" type="ORF">LAUMK142_00986</name>
</gene>
<reference evidence="7 8" key="1">
    <citation type="submission" date="2018-09" db="EMBL/GenBank/DDBJ databases">
        <authorList>
            <person name="Tagini F."/>
        </authorList>
    </citation>
    <scope>NUCLEOTIDE SEQUENCE [LARGE SCALE GENOMIC DNA]</scope>
    <source>
        <strain evidence="7 8">MK142</strain>
    </source>
</reference>
<dbReference type="AlphaFoldDB" id="A0A498QJ60"/>
<dbReference type="PANTHER" id="PTHR22754:SF32">
    <property type="entry name" value="DISCO-INTERACTING PROTEIN 2"/>
    <property type="match status" value="1"/>
</dbReference>
<dbReference type="FunFam" id="3.30.300.30:FF:000016">
    <property type="entry name" value="Fatty-acid-CoA ligase FadD26"/>
    <property type="match status" value="1"/>
</dbReference>
<proteinExistence type="inferred from homology"/>
<sequence length="577" mass="62367">MAGEPSLTELLQEIANQHPDRDAYTFIDYETDPNGISETLTWGEVHQRAQVVAEELLICGSSGDRAAILAPQGLEYIVAFWGALHAGFIAVPLPFPQFGVHEERVSSALRDCAPSVILTTSGAAADAVRYTGGCNDGSAASAIEIDSLDTEALCQSEPRRCPPSQPAYLQYTSGSTGRPTGVMISHRNVVANFRQWTRDLAGGHRGAITAVSWLPFYHDLGLMMGLCQPMLSGGHAVLMSPVSFVQRPARWMQLAATNGTVLTSAPNFAFELAARKTADEDMAGLDLGGLLILCSGGERVQPATLERFTRRFAPFNLPDTVIRPTYGLAETVVYASTRTPAQPPDIVHFDSEELSAGRAKRCRDGGAALVGYGLAQSPLVRIVDPETRTECPAGRTGEIWVQGDNVAMGYWRNPEKTEQTFRARLVNPSTGTPVGPWLRTGDLGVISDDELFIIGRIKDLLIVDGSNHYPDDIEATIHEITRGRAAAVSVPNDGTEQLVAIAEVKPTGMSDEEQKEKLRTLKGEVTSAISNSHGLRIADLVFVTLGSIPTTTSGKVRRSACAERYRRDELERVEVTP</sequence>
<dbReference type="Pfam" id="PF00501">
    <property type="entry name" value="AMP-binding"/>
    <property type="match status" value="1"/>
</dbReference>
<dbReference type="FunFam" id="3.40.50.12780:FF:000013">
    <property type="entry name" value="Long-chain-fatty-acid--AMP ligase FadD32"/>
    <property type="match status" value="1"/>
</dbReference>
<feature type="domain" description="AMP-dependent synthetase/ligase" evidence="5">
    <location>
        <begin position="12"/>
        <end position="411"/>
    </location>
</feature>
<dbReference type="EC" id="2.7.7.94" evidence="7"/>
<dbReference type="PANTHER" id="PTHR22754">
    <property type="entry name" value="DISCO-INTERACTING PROTEIN 2 DIP2 -RELATED"/>
    <property type="match status" value="1"/>
</dbReference>
<comment type="similarity">
    <text evidence="1">Belongs to the ATP-dependent AMP-binding enzyme family.</text>
</comment>
<dbReference type="Proteomes" id="UP000268285">
    <property type="component" value="Unassembled WGS sequence"/>
</dbReference>
<dbReference type="InterPro" id="IPR042099">
    <property type="entry name" value="ANL_N_sf"/>
</dbReference>
<name>A0A498QJ60_9MYCO</name>
<evidence type="ECO:0000256" key="2">
    <source>
        <dbReference type="ARBA" id="ARBA00022598"/>
    </source>
</evidence>
<dbReference type="GO" id="GO:0006633">
    <property type="term" value="P:fatty acid biosynthetic process"/>
    <property type="evidence" value="ECO:0007669"/>
    <property type="project" value="TreeGrafter"/>
</dbReference>
<evidence type="ECO:0000313" key="8">
    <source>
        <dbReference type="Proteomes" id="UP000268285"/>
    </source>
</evidence>
<dbReference type="NCBIfam" id="NF004509">
    <property type="entry name" value="PRK05850.1"/>
    <property type="match status" value="1"/>
</dbReference>
<evidence type="ECO:0000313" key="7">
    <source>
        <dbReference type="EMBL" id="VBA47871.1"/>
    </source>
</evidence>
<dbReference type="InterPro" id="IPR025110">
    <property type="entry name" value="AMP-bd_C"/>
</dbReference>
<accession>A0A498QJ60</accession>
<keyword evidence="8" id="KW-1185">Reference proteome</keyword>
<keyword evidence="4" id="KW-0443">Lipid metabolism</keyword>
<dbReference type="GO" id="GO:0070566">
    <property type="term" value="F:adenylyltransferase activity"/>
    <property type="evidence" value="ECO:0007669"/>
    <property type="project" value="TreeGrafter"/>
</dbReference>
<dbReference type="EMBL" id="UPHU01000001">
    <property type="protein sequence ID" value="VBA47871.1"/>
    <property type="molecule type" value="Genomic_DNA"/>
</dbReference>
<evidence type="ECO:0000256" key="4">
    <source>
        <dbReference type="ARBA" id="ARBA00023098"/>
    </source>
</evidence>
<dbReference type="InterPro" id="IPR000873">
    <property type="entry name" value="AMP-dep_synth/lig_dom"/>
</dbReference>
<dbReference type="GO" id="GO:0005886">
    <property type="term" value="C:plasma membrane"/>
    <property type="evidence" value="ECO:0007669"/>
    <property type="project" value="TreeGrafter"/>
</dbReference>
<keyword evidence="7" id="KW-0548">Nucleotidyltransferase</keyword>
<dbReference type="OrthoDB" id="3671040at2"/>
<dbReference type="Pfam" id="PF23024">
    <property type="entry name" value="AMP-dom_DIP2-like"/>
    <property type="match status" value="1"/>
</dbReference>
<dbReference type="InterPro" id="IPR040097">
    <property type="entry name" value="FAAL/FAAC"/>
</dbReference>
<keyword evidence="7" id="KW-0808">Transferase</keyword>
<dbReference type="RefSeq" id="WP_036398371.1">
    <property type="nucleotide sequence ID" value="NZ_JAIENV010000199.1"/>
</dbReference>
<organism evidence="7 8">
    <name type="scientific">Mycobacterium pseudokansasii</name>
    <dbReference type="NCBI Taxonomy" id="2341080"/>
    <lineage>
        <taxon>Bacteria</taxon>
        <taxon>Bacillati</taxon>
        <taxon>Actinomycetota</taxon>
        <taxon>Actinomycetes</taxon>
        <taxon>Mycobacteriales</taxon>
        <taxon>Mycobacteriaceae</taxon>
        <taxon>Mycobacterium</taxon>
    </lineage>
</organism>
<keyword evidence="2" id="KW-0436">Ligase</keyword>
<protein>
    <submittedName>
        <fullName evidence="7">4-hydroxyphenylalkanoate adenylyltransferase</fullName>
        <ecNumber evidence="7">2.7.7.94</ecNumber>
    </submittedName>
</protein>
<dbReference type="GO" id="GO:0016874">
    <property type="term" value="F:ligase activity"/>
    <property type="evidence" value="ECO:0007669"/>
    <property type="project" value="UniProtKB-KW"/>
</dbReference>
<dbReference type="InterPro" id="IPR045851">
    <property type="entry name" value="AMP-bd_C_sf"/>
</dbReference>
<evidence type="ECO:0000256" key="3">
    <source>
        <dbReference type="ARBA" id="ARBA00022832"/>
    </source>
</evidence>
<dbReference type="Gene3D" id="3.30.300.30">
    <property type="match status" value="1"/>
</dbReference>
<evidence type="ECO:0000259" key="5">
    <source>
        <dbReference type="Pfam" id="PF00501"/>
    </source>
</evidence>
<dbReference type="SUPFAM" id="SSF56801">
    <property type="entry name" value="Acetyl-CoA synthetase-like"/>
    <property type="match status" value="1"/>
</dbReference>
<dbReference type="Gene3D" id="3.40.50.12780">
    <property type="entry name" value="N-terminal domain of ligase-like"/>
    <property type="match status" value="1"/>
</dbReference>
<dbReference type="CDD" id="cd05931">
    <property type="entry name" value="FAAL"/>
    <property type="match status" value="1"/>
</dbReference>